<dbReference type="RefSeq" id="WP_213486029.1">
    <property type="nucleotide sequence ID" value="NZ_CAJRAY010000085.1"/>
</dbReference>
<dbReference type="Gene3D" id="2.30.300.10">
    <property type="entry name" value="Baseplate protein-like domain - beta roll fold"/>
    <property type="match status" value="1"/>
</dbReference>
<evidence type="ECO:0000313" key="2">
    <source>
        <dbReference type="EMBL" id="CAG5091886.1"/>
    </source>
</evidence>
<name>A0ABN7S4T6_THEXY</name>
<dbReference type="Proteomes" id="UP000681526">
    <property type="component" value="Unassembled WGS sequence"/>
</dbReference>
<reference evidence="2 3" key="1">
    <citation type="submission" date="2021-04" db="EMBL/GenBank/DDBJ databases">
        <authorList>
            <person name="Rakotoarivonina H."/>
        </authorList>
    </citation>
    <scope>NUCLEOTIDE SEQUENCE [LARGE SCALE GENOMIC DNA]</scope>
    <source>
        <strain evidence="2 3">XE</strain>
    </source>
</reference>
<proteinExistence type="predicted"/>
<accession>A0ABN7S4T6</accession>
<dbReference type="Gene3D" id="3.55.50.10">
    <property type="entry name" value="Baseplate protein-like domains"/>
    <property type="match status" value="1"/>
</dbReference>
<comment type="caution">
    <text evidence="2">The sequence shown here is derived from an EMBL/GenBank/DDBJ whole genome shotgun (WGS) entry which is preliminary data.</text>
</comment>
<dbReference type="InterPro" id="IPR023399">
    <property type="entry name" value="Baseplate-like_2-layer_sand"/>
</dbReference>
<organism evidence="2 3">
    <name type="scientific">Thermobacillus xylanilyticus</name>
    <dbReference type="NCBI Taxonomy" id="76633"/>
    <lineage>
        <taxon>Bacteria</taxon>
        <taxon>Bacillati</taxon>
        <taxon>Bacillota</taxon>
        <taxon>Bacilli</taxon>
        <taxon>Bacillales</taxon>
        <taxon>Paenibacillaceae</taxon>
        <taxon>Thermobacillus</taxon>
    </lineage>
</organism>
<protein>
    <recommendedName>
        <fullName evidence="1">YqbQ/XkdQ domain-containing protein</fullName>
    </recommendedName>
</protein>
<dbReference type="Pfam" id="PF24032">
    <property type="entry name" value="YQBQ"/>
    <property type="match status" value="1"/>
</dbReference>
<feature type="domain" description="YqbQ/XkdQ" evidence="1">
    <location>
        <begin position="23"/>
        <end position="320"/>
    </location>
</feature>
<keyword evidence="3" id="KW-1185">Reference proteome</keyword>
<evidence type="ECO:0000259" key="1">
    <source>
        <dbReference type="Pfam" id="PF24032"/>
    </source>
</evidence>
<dbReference type="SUPFAM" id="SSF69279">
    <property type="entry name" value="Phage tail proteins"/>
    <property type="match status" value="1"/>
</dbReference>
<dbReference type="Gene3D" id="3.30.1920.10">
    <property type="entry name" value="Baseplate protein-like domains - 2 layer sandwich fold"/>
    <property type="match status" value="1"/>
</dbReference>
<sequence length="322" mass="36938">MLRILLDNKQGRIWDISEIVSDISWTTSRVGRPASFEFTLIGSAIFQDRTFAVNNGDIIRVTKDDVNVFYGYVFSIDLNQDAEIGIKAYDQVRYLLNKDTFVFKNQTIGDIIREIAKKFELKTGRIDDTGYKIPSMIEDGQTLLDIIEKAITLTMSATGQFYVFFDDFGELSLRDVRSFDAGIYVGDGSLMTGFEHTRDIDSDTYNRIKLYRDNQQTGRREIYMAQDSVNIAKWGVLQLYESVDENMNAAQIGEMLDRMMKLKNREQRTLKLDAIGDIRVRSGMYLPIVIESLGINQQMMVDEVKHRFDGTNHTMSLTLKVV</sequence>
<evidence type="ECO:0000313" key="3">
    <source>
        <dbReference type="Proteomes" id="UP000681526"/>
    </source>
</evidence>
<dbReference type="InterPro" id="IPR056937">
    <property type="entry name" value="YqbQ/XkdQ"/>
</dbReference>
<gene>
    <name evidence="2" type="primary">txxe 3187</name>
    <name evidence="2" type="ORF">TXXE_16895</name>
</gene>
<dbReference type="EMBL" id="CAJRAY010000085">
    <property type="protein sequence ID" value="CAG5091886.1"/>
    <property type="molecule type" value="Genomic_DNA"/>
</dbReference>